<dbReference type="EMBL" id="KF831421">
    <property type="protein sequence ID" value="AJG38126.1"/>
    <property type="molecule type" value="Genomic_DNA"/>
</dbReference>
<reference evidence="2" key="1">
    <citation type="journal article" date="2015" name="Environ. Microbiol.">
        <title>Pressure adaptation is linked to thermal adaptation in salt-saturated marine habitats.</title>
        <authorList>
            <consortium name="The MAMBA Consortium"/>
            <person name="Alcaide M."/>
            <person name="Stogios P.J."/>
            <person name="Lafraya A."/>
            <person name="Tchigvintsev A."/>
            <person name="Flick R."/>
            <person name="Bargiela R."/>
            <person name="Chernikova T.N."/>
            <person name="Reva O.N."/>
            <person name="Hai T."/>
            <person name="Leggewie C.C."/>
            <person name="Katzke N."/>
            <person name="La Cono V."/>
            <person name="Matesanz R."/>
            <person name="Jebbar M."/>
            <person name="Jaeger K.E."/>
            <person name="Yakimov M.M."/>
            <person name="Yakunin A.F."/>
            <person name="Golyshin P.N."/>
            <person name="Golyshina O.V."/>
            <person name="Savchenko A."/>
            <person name="Ferrer M."/>
        </authorList>
    </citation>
    <scope>NUCLEOTIDE SEQUENCE</scope>
</reference>
<sequence>MSAKTKTQTQTAQGGKGPGQGAEDKSNLPRTLQGQDMNSISEILDMFKPMIAQALPNTISPNRIIQVVTTMVNQNPDLKKCTVPSLLGAIMESAILGLDPTPALGHCTFIPRRNKKTGNIEAQFFIEYQGYIQLARRTGEVSNVRARVVHENDHFDVEFGLEEKLEHKPKFGANRGKPVHVYAVWDLTNGSKYFDVLDKQDVERAKKSSQAAAAGQSPWTTDEDAMWRKTAVRATRKYVPMSVEVQQAFAADQSVISPEAFKPGGELDFSQVETEEAEGLSGGEAPEGEGTQAGSQTHPEQKPGGGEESQAKTSSGQGKAGAQPDTRFAIEDFRAWLGRAGITEDEALAQAGATNLDNYAGDFKKLKADLKKLYEVTVD</sequence>
<name>A0A0B5KC26_9BACT</name>
<dbReference type="InterPro" id="IPR018330">
    <property type="entry name" value="RecT_fam"/>
</dbReference>
<organism evidence="2">
    <name type="scientific">bacterium enrichment culture clone fosmid MGS-K1</name>
    <dbReference type="NCBI Taxonomy" id="1549356"/>
    <lineage>
        <taxon>Bacteria</taxon>
        <taxon>environmental samples</taxon>
    </lineage>
</organism>
<accession>A0A0B5KC26</accession>
<feature type="compositionally biased region" description="Low complexity" evidence="1">
    <location>
        <begin position="1"/>
        <end position="13"/>
    </location>
</feature>
<evidence type="ECO:0000256" key="1">
    <source>
        <dbReference type="SAM" id="MobiDB-lite"/>
    </source>
</evidence>
<evidence type="ECO:0000313" key="2">
    <source>
        <dbReference type="EMBL" id="AJG38126.1"/>
    </source>
</evidence>
<feature type="region of interest" description="Disordered" evidence="1">
    <location>
        <begin position="1"/>
        <end position="32"/>
    </location>
</feature>
<dbReference type="NCBIfam" id="TIGR00616">
    <property type="entry name" value="rect"/>
    <property type="match status" value="1"/>
</dbReference>
<dbReference type="Pfam" id="PF03837">
    <property type="entry name" value="RecT"/>
    <property type="match status" value="1"/>
</dbReference>
<protein>
    <submittedName>
        <fullName evidence="2">Recombinase RecT</fullName>
    </submittedName>
</protein>
<feature type="region of interest" description="Disordered" evidence="1">
    <location>
        <begin position="273"/>
        <end position="327"/>
    </location>
</feature>
<dbReference type="GO" id="GO:0003677">
    <property type="term" value="F:DNA binding"/>
    <property type="evidence" value="ECO:0007669"/>
    <property type="project" value="InterPro"/>
</dbReference>
<dbReference type="GO" id="GO:0006259">
    <property type="term" value="P:DNA metabolic process"/>
    <property type="evidence" value="ECO:0007669"/>
    <property type="project" value="InterPro"/>
</dbReference>
<dbReference type="InterPro" id="IPR004590">
    <property type="entry name" value="ssDNA_annealing_RecT"/>
</dbReference>
<proteinExistence type="predicted"/>
<dbReference type="AlphaFoldDB" id="A0A0B5KC26"/>